<reference evidence="3" key="1">
    <citation type="journal article" date="2017" name="BMC Genomics">
        <title>Gapless genome assembly of Colletotrichum higginsianum reveals chromosome structure and association of transposable elements with secondary metabolite gene clusters.</title>
        <authorList>
            <person name="Dallery J.-F."/>
            <person name="Lapalu N."/>
            <person name="Zampounis A."/>
            <person name="Pigne S."/>
            <person name="Luyten I."/>
            <person name="Amselem J."/>
            <person name="Wittenberg A.H.J."/>
            <person name="Zhou S."/>
            <person name="de Queiroz M.V."/>
            <person name="Robin G.P."/>
            <person name="Auger A."/>
            <person name="Hainaut M."/>
            <person name="Henrissat B."/>
            <person name="Kim K.-T."/>
            <person name="Lee Y.-H."/>
            <person name="Lespinet O."/>
            <person name="Schwartz D.C."/>
            <person name="Thon M.R."/>
            <person name="O'Connell R.J."/>
        </authorList>
    </citation>
    <scope>NUCLEOTIDE SEQUENCE [LARGE SCALE GENOMIC DNA]</scope>
    <source>
        <strain evidence="3">IMI 349063</strain>
    </source>
</reference>
<dbReference type="EMBL" id="LTAN01000002">
    <property type="protein sequence ID" value="OBR14368.1"/>
    <property type="molecule type" value="Genomic_DNA"/>
</dbReference>
<dbReference type="VEuPathDB" id="FungiDB:CH63R_03094"/>
<name>A0A1B7YR39_COLHI</name>
<evidence type="ECO:0000256" key="1">
    <source>
        <dbReference type="SAM" id="MobiDB-lite"/>
    </source>
</evidence>
<proteinExistence type="predicted"/>
<organism evidence="2 3">
    <name type="scientific">Colletotrichum higginsianum (strain IMI 349063)</name>
    <name type="common">Crucifer anthracnose fungus</name>
    <dbReference type="NCBI Taxonomy" id="759273"/>
    <lineage>
        <taxon>Eukaryota</taxon>
        <taxon>Fungi</taxon>
        <taxon>Dikarya</taxon>
        <taxon>Ascomycota</taxon>
        <taxon>Pezizomycotina</taxon>
        <taxon>Sordariomycetes</taxon>
        <taxon>Hypocreomycetidae</taxon>
        <taxon>Glomerellales</taxon>
        <taxon>Glomerellaceae</taxon>
        <taxon>Colletotrichum</taxon>
        <taxon>Colletotrichum destructivum species complex</taxon>
    </lineage>
</organism>
<gene>
    <name evidence="2" type="ORF">CH63R_03094</name>
</gene>
<dbReference type="Proteomes" id="UP000092177">
    <property type="component" value="Chromosome 2"/>
</dbReference>
<dbReference type="AlphaFoldDB" id="A0A1B7YR39"/>
<protein>
    <submittedName>
        <fullName evidence="2">Uncharacterized protein</fullName>
    </submittedName>
</protein>
<keyword evidence="3" id="KW-1185">Reference proteome</keyword>
<dbReference type="GeneID" id="28862176"/>
<sequence length="346" mass="37312">MCSTYGCRDPQTTWERTYTSIHAHGSYQTSPTSNPLQASSLARQVDVHRLHVLVSLQPALAQFPPDAALLHAAERHPNVRVIAAIHLHHAGLELPRDAVRHRQVPGEDGGAKPVRRVVGHRQRLLLGPEPHCGGGEFRDKRLVHSLVYEDARGGRADLPPRLLMMLSQEQRTARSRSALSKTIRGDLPAISSGDNFQGAGGEPHDLLTRGRAASEGHLVDARVSGEGGACLATVFVDDGDDAWRETGLLDQPHDGLVVVKVCRLELGTKSLSMKRPRGWAHVLPFGAARSAAGQRGEGAIGGNDKGSRRHSAGWSGHPGRMQQGGKGERTWFTSENERGGGERGEG</sequence>
<feature type="compositionally biased region" description="Basic and acidic residues" evidence="1">
    <location>
        <begin position="335"/>
        <end position="346"/>
    </location>
</feature>
<comment type="caution">
    <text evidence="2">The sequence shown here is derived from an EMBL/GenBank/DDBJ whole genome shotgun (WGS) entry which is preliminary data.</text>
</comment>
<dbReference type="KEGG" id="chig:CH63R_03094"/>
<evidence type="ECO:0000313" key="3">
    <source>
        <dbReference type="Proteomes" id="UP000092177"/>
    </source>
</evidence>
<feature type="compositionally biased region" description="Gly residues" evidence="1">
    <location>
        <begin position="295"/>
        <end position="304"/>
    </location>
</feature>
<evidence type="ECO:0000313" key="2">
    <source>
        <dbReference type="EMBL" id="OBR14368.1"/>
    </source>
</evidence>
<dbReference type="RefSeq" id="XP_018162885.1">
    <property type="nucleotide sequence ID" value="XM_018298069.1"/>
</dbReference>
<feature type="region of interest" description="Disordered" evidence="1">
    <location>
        <begin position="290"/>
        <end position="346"/>
    </location>
</feature>
<accession>A0A1B7YR39</accession>